<name>A0A7K0BRA8_9ACTN</name>
<protein>
    <submittedName>
        <fullName evidence="1">Uncharacterized protein</fullName>
    </submittedName>
</protein>
<dbReference type="EMBL" id="WEGH01000001">
    <property type="protein sequence ID" value="MQY03566.1"/>
    <property type="molecule type" value="Genomic_DNA"/>
</dbReference>
<keyword evidence="2" id="KW-1185">Reference proteome</keyword>
<sequence>MSTQVITDAEVALGHLERLTAELRSLGLLVEVAAPADRRPTALVANSELTGLNETVIAAPESSPSAGTGDGWAYYYGWGERIAPCTEPARAAALLGRVLATRRDG</sequence>
<comment type="caution">
    <text evidence="1">The sequence shown here is derived from an EMBL/GenBank/DDBJ whole genome shotgun (WGS) entry which is preliminary data.</text>
</comment>
<evidence type="ECO:0000313" key="2">
    <source>
        <dbReference type="Proteomes" id="UP000487268"/>
    </source>
</evidence>
<dbReference type="Proteomes" id="UP000487268">
    <property type="component" value="Unassembled WGS sequence"/>
</dbReference>
<organism evidence="1 2">
    <name type="scientific">Actinomadura macrotermitis</name>
    <dbReference type="NCBI Taxonomy" id="2585200"/>
    <lineage>
        <taxon>Bacteria</taxon>
        <taxon>Bacillati</taxon>
        <taxon>Actinomycetota</taxon>
        <taxon>Actinomycetes</taxon>
        <taxon>Streptosporangiales</taxon>
        <taxon>Thermomonosporaceae</taxon>
        <taxon>Actinomadura</taxon>
    </lineage>
</organism>
<dbReference type="RefSeq" id="WP_153531461.1">
    <property type="nucleotide sequence ID" value="NZ_WEGH01000001.1"/>
</dbReference>
<gene>
    <name evidence="1" type="ORF">ACRB68_16100</name>
</gene>
<evidence type="ECO:0000313" key="1">
    <source>
        <dbReference type="EMBL" id="MQY03566.1"/>
    </source>
</evidence>
<reference evidence="1 2" key="1">
    <citation type="submission" date="2019-10" db="EMBL/GenBank/DDBJ databases">
        <title>Actinomadura rubteroloni sp. nov. and Actinomadura macrotermitis sp. nov., isolated from the gut of fungus growing-termite Macrotermes natalensis.</title>
        <authorList>
            <person name="Benndorf R."/>
            <person name="Martin K."/>
            <person name="Kuefner M."/>
            <person name="De Beer W."/>
            <person name="Kaster A.-K."/>
            <person name="Vollmers J."/>
            <person name="Poulsen M."/>
            <person name="Beemelmanns C."/>
        </authorList>
    </citation>
    <scope>NUCLEOTIDE SEQUENCE [LARGE SCALE GENOMIC DNA]</scope>
    <source>
        <strain evidence="1 2">RB68</strain>
    </source>
</reference>
<proteinExistence type="predicted"/>
<dbReference type="OrthoDB" id="3478911at2"/>
<accession>A0A7K0BRA8</accession>
<dbReference type="AlphaFoldDB" id="A0A7K0BRA8"/>